<dbReference type="GO" id="GO:0005975">
    <property type="term" value="P:carbohydrate metabolic process"/>
    <property type="evidence" value="ECO:0007669"/>
    <property type="project" value="UniProtKB-ARBA"/>
</dbReference>
<evidence type="ECO:0000256" key="2">
    <source>
        <dbReference type="SAM" id="Phobius"/>
    </source>
</evidence>
<evidence type="ECO:0000313" key="6">
    <source>
        <dbReference type="Proteomes" id="UP000248333"/>
    </source>
</evidence>
<feature type="domain" description="IPT/TIG" evidence="4">
    <location>
        <begin position="660"/>
        <end position="745"/>
    </location>
</feature>
<keyword evidence="1 3" id="KW-0732">Signal</keyword>
<feature type="domain" description="IPT/TIG" evidence="4">
    <location>
        <begin position="400"/>
        <end position="483"/>
    </location>
</feature>
<feature type="domain" description="IPT/TIG" evidence="4">
    <location>
        <begin position="229"/>
        <end position="312"/>
    </location>
</feature>
<dbReference type="InterPro" id="IPR014756">
    <property type="entry name" value="Ig_E-set"/>
</dbReference>
<evidence type="ECO:0000313" key="5">
    <source>
        <dbReference type="EMBL" id="PYC76167.1"/>
    </source>
</evidence>
<dbReference type="InterPro" id="IPR013783">
    <property type="entry name" value="Ig-like_fold"/>
</dbReference>
<evidence type="ECO:0000259" key="4">
    <source>
        <dbReference type="SMART" id="SM00429"/>
    </source>
</evidence>
<organism evidence="5 6">
    <name type="scientific">Micromonospora arborensis</name>
    <dbReference type="NCBI Taxonomy" id="2116518"/>
    <lineage>
        <taxon>Bacteria</taxon>
        <taxon>Bacillati</taxon>
        <taxon>Actinomycetota</taxon>
        <taxon>Actinomycetes</taxon>
        <taxon>Micromonosporales</taxon>
        <taxon>Micromonosporaceae</taxon>
        <taxon>Micromonospora</taxon>
    </lineage>
</organism>
<dbReference type="CDD" id="cd00102">
    <property type="entry name" value="IPT"/>
    <property type="match status" value="2"/>
</dbReference>
<dbReference type="AlphaFoldDB" id="A0A318NV20"/>
<keyword evidence="2" id="KW-0472">Membrane</keyword>
<dbReference type="Pfam" id="PF01833">
    <property type="entry name" value="TIG"/>
    <property type="match status" value="6"/>
</dbReference>
<feature type="chain" id="PRO_5016278187" description="IPT/TIG domain-containing protein" evidence="3">
    <location>
        <begin position="25"/>
        <end position="787"/>
    </location>
</feature>
<name>A0A318NV20_9ACTN</name>
<feature type="domain" description="IPT/TIG" evidence="4">
    <location>
        <begin position="317"/>
        <end position="399"/>
    </location>
</feature>
<gene>
    <name evidence="5" type="ORF">C7C45_01345</name>
</gene>
<dbReference type="InterPro" id="IPR002909">
    <property type="entry name" value="IPT_dom"/>
</dbReference>
<evidence type="ECO:0000256" key="3">
    <source>
        <dbReference type="SAM" id="SignalP"/>
    </source>
</evidence>
<dbReference type="RefSeq" id="WP_110561768.1">
    <property type="nucleotide sequence ID" value="NZ_PYBV01000002.1"/>
</dbReference>
<dbReference type="PANTHER" id="PTHR46769">
    <property type="entry name" value="POLYCYSTIC KIDNEY AND HEPATIC DISEASE 1 (AUTOSOMAL RECESSIVE)-LIKE 1"/>
    <property type="match status" value="1"/>
</dbReference>
<proteinExistence type="predicted"/>
<dbReference type="PANTHER" id="PTHR46769:SF2">
    <property type="entry name" value="FIBROCYSTIN-L ISOFORM 2 PRECURSOR-RELATED"/>
    <property type="match status" value="1"/>
</dbReference>
<feature type="domain" description="IPT/TIG" evidence="4">
    <location>
        <begin position="486"/>
        <end position="569"/>
    </location>
</feature>
<keyword evidence="2" id="KW-0812">Transmembrane</keyword>
<dbReference type="EMBL" id="PYBV01000002">
    <property type="protein sequence ID" value="PYC76167.1"/>
    <property type="molecule type" value="Genomic_DNA"/>
</dbReference>
<dbReference type="InterPro" id="IPR052387">
    <property type="entry name" value="Fibrocystin"/>
</dbReference>
<feature type="signal peptide" evidence="3">
    <location>
        <begin position="1"/>
        <end position="24"/>
    </location>
</feature>
<reference evidence="5 6" key="1">
    <citation type="submission" date="2018-03" db="EMBL/GenBank/DDBJ databases">
        <title>Bioinformatic expansion and discovery of thiopeptide antibiotics.</title>
        <authorList>
            <person name="Schwalen C.J."/>
            <person name="Hudson G.A."/>
            <person name="Mitchell D.A."/>
        </authorList>
    </citation>
    <scope>NUCLEOTIDE SEQUENCE [LARGE SCALE GENOMIC DNA]</scope>
    <source>
        <strain evidence="5 6">NRRL 8041</strain>
    </source>
</reference>
<dbReference type="NCBIfam" id="TIGR01167">
    <property type="entry name" value="LPXTG_anchor"/>
    <property type="match status" value="1"/>
</dbReference>
<keyword evidence="2" id="KW-1133">Transmembrane helix</keyword>
<dbReference type="OrthoDB" id="5479351at2"/>
<sequence>MTTASTAVLVAGLATLGLGTPARAAPGDASARGVVVGLSAAVLGTPVIDADRTIGTATAPAGGGTDTDNQAVSLPGAIGVTAGGTVEVTATRAAASSSAAARVTNFNLAVLGVDVLDATEAAATATCPQVGATSAGTTLVGVELFGVAVAPTPNGPPIVGSVPVVVPGLLGAILDASLTRTETTTANGAAAVAVRVALSLSGTVLGTPTTIPVGTVIVAEATCERPSATPTAATVTPDEGPQSGGQTVTITGTGFIPGGTTVTFDGVPATGVTVAPGGTSLTAVTPAGAIGPASVVVSTVNGTAPPLGYTYLADGSAAVITDLTPASGPTIGGTTVTITGTGFADVLAVDFNGLPSTGFTVNQAGTTITVVSPPNPAGPALVELVFPAGRVTAPTFAYIAPTITTVAPNSGPNTGGTTVTITGTGFTGATGVTFGDTPGTNLVVDPSGTSLTVVTPPGPVGPVDVSVLLPGANADAPGGFTYVAAAPTAGAVTPNQGPQAGGQTVTITGTGFVPGGTTVTFDGAPATNVTVNPQGTSLTAVTPPGAIGPAVVVVTTGGGSSAPLDYTYLADQGDAAVTGLTPTTGPSSGGTTVTITGTGLTGATGVTFDGVPGTGFTVNQAGTTITVVTPAGLPGPVDVTVQLPGDDVNVPDGFAYRIAPPVVSALSPAQGPAGGGTTVTVGGSGFVPGGTVVTICGRTIPVNEVTVAPDGRSLTFRTPPCAAGNTTVVVRTDGGVSSALTFRYVPRSLPATGDAIAAPLTVGAMLALLGIVLVLLTGRRQRAGRIG</sequence>
<comment type="caution">
    <text evidence="5">The sequence shown here is derived from an EMBL/GenBank/DDBJ whole genome shotgun (WGS) entry which is preliminary data.</text>
</comment>
<dbReference type="SMART" id="SM00429">
    <property type="entry name" value="IPT"/>
    <property type="match status" value="6"/>
</dbReference>
<feature type="domain" description="IPT/TIG" evidence="4">
    <location>
        <begin position="574"/>
        <end position="657"/>
    </location>
</feature>
<dbReference type="SUPFAM" id="SSF81296">
    <property type="entry name" value="E set domains"/>
    <property type="match status" value="6"/>
</dbReference>
<evidence type="ECO:0000256" key="1">
    <source>
        <dbReference type="ARBA" id="ARBA00022729"/>
    </source>
</evidence>
<accession>A0A318NV20</accession>
<dbReference type="Proteomes" id="UP000248333">
    <property type="component" value="Unassembled WGS sequence"/>
</dbReference>
<feature type="transmembrane region" description="Helical" evidence="2">
    <location>
        <begin position="756"/>
        <end position="776"/>
    </location>
</feature>
<dbReference type="Gene3D" id="2.60.40.10">
    <property type="entry name" value="Immunoglobulins"/>
    <property type="match status" value="6"/>
</dbReference>
<protein>
    <recommendedName>
        <fullName evidence="4">IPT/TIG domain-containing protein</fullName>
    </recommendedName>
</protein>
<keyword evidence="6" id="KW-1185">Reference proteome</keyword>